<name>A0A256G7Z0_9HYPH</name>
<dbReference type="EMBL" id="NNRM01000041">
    <property type="protein sequence ID" value="OYR23184.1"/>
    <property type="molecule type" value="Genomic_DNA"/>
</dbReference>
<evidence type="ECO:0000313" key="1">
    <source>
        <dbReference type="EMBL" id="OYR23184.1"/>
    </source>
</evidence>
<proteinExistence type="predicted"/>
<organism evidence="1 2">
    <name type="scientific">Brucella pseudogrignonensis</name>
    <dbReference type="NCBI Taxonomy" id="419475"/>
    <lineage>
        <taxon>Bacteria</taxon>
        <taxon>Pseudomonadati</taxon>
        <taxon>Pseudomonadota</taxon>
        <taxon>Alphaproteobacteria</taxon>
        <taxon>Hyphomicrobiales</taxon>
        <taxon>Brucellaceae</taxon>
        <taxon>Brucella/Ochrobactrum group</taxon>
        <taxon>Brucella</taxon>
    </lineage>
</organism>
<keyword evidence="2" id="KW-1185">Reference proteome</keyword>
<sequence>MNQLHSNAYIFAFTIHHGASGLFGSNRSAMAKYGYCVFGLRD</sequence>
<accession>A0A256G7Z0</accession>
<evidence type="ECO:0000313" key="2">
    <source>
        <dbReference type="Proteomes" id="UP000216188"/>
    </source>
</evidence>
<dbReference type="Proteomes" id="UP000216188">
    <property type="component" value="Unassembled WGS sequence"/>
</dbReference>
<comment type="caution">
    <text evidence="1">The sequence shown here is derived from an EMBL/GenBank/DDBJ whole genome shotgun (WGS) entry which is preliminary data.</text>
</comment>
<dbReference type="AlphaFoldDB" id="A0A256G7Z0"/>
<gene>
    <name evidence="1" type="ORF">CEV34_3929</name>
</gene>
<reference evidence="1 2" key="1">
    <citation type="submission" date="2017-07" db="EMBL/GenBank/DDBJ databases">
        <title>Phylogenetic study on the rhizospheric bacterium Ochrobactrum sp. A44.</title>
        <authorList>
            <person name="Krzyzanowska D.M."/>
            <person name="Ossowicki A."/>
            <person name="Rajewska M."/>
            <person name="Maciag T."/>
            <person name="Kaczynski Z."/>
            <person name="Czerwicka M."/>
            <person name="Jafra S."/>
        </authorList>
    </citation>
    <scope>NUCLEOTIDE SEQUENCE [LARGE SCALE GENOMIC DNA]</scope>
    <source>
        <strain evidence="1 2">CCUG 30717</strain>
    </source>
</reference>
<protein>
    <submittedName>
        <fullName evidence="1">Uncharacterized protein</fullName>
    </submittedName>
</protein>